<organism evidence="1">
    <name type="scientific">uncultured Desulfobacterium sp</name>
    <dbReference type="NCBI Taxonomy" id="201089"/>
    <lineage>
        <taxon>Bacteria</taxon>
        <taxon>Pseudomonadati</taxon>
        <taxon>Thermodesulfobacteriota</taxon>
        <taxon>Desulfobacteria</taxon>
        <taxon>Desulfobacterales</taxon>
        <taxon>Desulfobacteriaceae</taxon>
        <taxon>Desulfobacterium</taxon>
        <taxon>environmental samples</taxon>
    </lineage>
</organism>
<proteinExistence type="predicted"/>
<dbReference type="EMBL" id="FR695876">
    <property type="protein sequence ID" value="CBX30544.1"/>
    <property type="molecule type" value="Genomic_DNA"/>
</dbReference>
<dbReference type="EMBL" id="FR695868">
    <property type="protein sequence ID" value="CBX27994.1"/>
    <property type="molecule type" value="Genomic_DNA"/>
</dbReference>
<sequence>MPIVKPFFKVENISPIMEKIATCLNQLLCHARNEPIVLYSA</sequence>
<evidence type="ECO:0000313" key="1">
    <source>
        <dbReference type="EMBL" id="CBX27994.1"/>
    </source>
</evidence>
<protein>
    <submittedName>
        <fullName evidence="1">Uncharacterized protein</fullName>
    </submittedName>
</protein>
<dbReference type="AlphaFoldDB" id="E1YBQ0"/>
<reference evidence="1" key="1">
    <citation type="journal article" date="2011" name="Environ. Microbiol.">
        <title>Genomic insights into the metabolic potential of the polycyclic aromatic hydrocarbon degrading sulfate-reducing Deltaproteobacterium N47.</title>
        <authorList>
            <person name="Bergmann F."/>
            <person name="Selesi D."/>
            <person name="Weinmaier T."/>
            <person name="Tischler P."/>
            <person name="Rattei T."/>
            <person name="Meckenstock R.U."/>
        </authorList>
    </citation>
    <scope>NUCLEOTIDE SEQUENCE</scope>
</reference>
<gene>
    <name evidence="1" type="ORF">N47_G33180</name>
    <name evidence="2" type="ORF">N47_K27840</name>
</gene>
<evidence type="ECO:0000313" key="2">
    <source>
        <dbReference type="EMBL" id="CBX30544.1"/>
    </source>
</evidence>
<name>E1YBQ0_9BACT</name>
<accession>E1YBQ0</accession>